<dbReference type="SUPFAM" id="SSF53474">
    <property type="entry name" value="alpha/beta-Hydrolases"/>
    <property type="match status" value="1"/>
</dbReference>
<accession>A0AAP0QVN0</accession>
<keyword evidence="16" id="KW-1185">Reference proteome</keyword>
<evidence type="ECO:0000256" key="1">
    <source>
        <dbReference type="ARBA" id="ARBA00000900"/>
    </source>
</evidence>
<dbReference type="InterPro" id="IPR022170">
    <property type="entry name" value="MUL1-like"/>
</dbReference>
<keyword evidence="5 13" id="KW-0812">Transmembrane</keyword>
<dbReference type="AlphaFoldDB" id="A0AAP0QVN0"/>
<dbReference type="InterPro" id="IPR013083">
    <property type="entry name" value="Znf_RING/FYVE/PHD"/>
</dbReference>
<evidence type="ECO:0000256" key="3">
    <source>
        <dbReference type="ARBA" id="ARBA00012483"/>
    </source>
</evidence>
<gene>
    <name evidence="15" type="ORF">WN944_021794</name>
</gene>
<dbReference type="Pfam" id="PF13920">
    <property type="entry name" value="zf-C3HC4_3"/>
    <property type="match status" value="1"/>
</dbReference>
<feature type="transmembrane region" description="Helical" evidence="13">
    <location>
        <begin position="587"/>
        <end position="608"/>
    </location>
</feature>
<evidence type="ECO:0000256" key="11">
    <source>
        <dbReference type="ARBA" id="ARBA00023136"/>
    </source>
</evidence>
<evidence type="ECO:0000256" key="10">
    <source>
        <dbReference type="ARBA" id="ARBA00022989"/>
    </source>
</evidence>
<dbReference type="GO" id="GO:0016567">
    <property type="term" value="P:protein ubiquitination"/>
    <property type="evidence" value="ECO:0007669"/>
    <property type="project" value="InterPro"/>
</dbReference>
<dbReference type="GO" id="GO:0016020">
    <property type="term" value="C:membrane"/>
    <property type="evidence" value="ECO:0007669"/>
    <property type="project" value="UniProtKB-SubCell"/>
</dbReference>
<evidence type="ECO:0000256" key="8">
    <source>
        <dbReference type="ARBA" id="ARBA00022786"/>
    </source>
</evidence>
<evidence type="ECO:0000256" key="9">
    <source>
        <dbReference type="ARBA" id="ARBA00022833"/>
    </source>
</evidence>
<comment type="subcellular location">
    <subcellularLocation>
        <location evidence="2">Membrane</location>
        <topology evidence="2">Multi-pass membrane protein</topology>
    </subcellularLocation>
</comment>
<evidence type="ECO:0000256" key="2">
    <source>
        <dbReference type="ARBA" id="ARBA00004141"/>
    </source>
</evidence>
<dbReference type="Gene3D" id="3.40.50.1820">
    <property type="entry name" value="alpha/beta hydrolase"/>
    <property type="match status" value="1"/>
</dbReference>
<evidence type="ECO:0000256" key="5">
    <source>
        <dbReference type="ARBA" id="ARBA00022692"/>
    </source>
</evidence>
<dbReference type="GO" id="GO:0008270">
    <property type="term" value="F:zinc ion binding"/>
    <property type="evidence" value="ECO:0007669"/>
    <property type="project" value="UniProtKB-KW"/>
</dbReference>
<protein>
    <recommendedName>
        <fullName evidence="3">RING-type E3 ubiquitin transferase</fullName>
        <ecNumber evidence="3">2.3.2.27</ecNumber>
    </recommendedName>
</protein>
<evidence type="ECO:0000256" key="4">
    <source>
        <dbReference type="ARBA" id="ARBA00022679"/>
    </source>
</evidence>
<dbReference type="PROSITE" id="PS50089">
    <property type="entry name" value="ZF_RING_2"/>
    <property type="match status" value="1"/>
</dbReference>
<keyword evidence="11 13" id="KW-0472">Membrane</keyword>
<dbReference type="Pfam" id="PF12483">
    <property type="entry name" value="GIDE"/>
    <property type="match status" value="1"/>
</dbReference>
<dbReference type="PANTHER" id="PTHR47355:SF1">
    <property type="entry name" value="E3 UBIQUITIN-PROTEIN LIGASE SPL2"/>
    <property type="match status" value="1"/>
</dbReference>
<keyword evidence="8" id="KW-0833">Ubl conjugation pathway</keyword>
<dbReference type="InterPro" id="IPR001841">
    <property type="entry name" value="Znf_RING"/>
</dbReference>
<evidence type="ECO:0000256" key="12">
    <source>
        <dbReference type="PROSITE-ProRule" id="PRU00175"/>
    </source>
</evidence>
<comment type="catalytic activity">
    <reaction evidence="1">
        <text>S-ubiquitinyl-[E2 ubiquitin-conjugating enzyme]-L-cysteine + [acceptor protein]-L-lysine = [E2 ubiquitin-conjugating enzyme]-L-cysteine + N(6)-ubiquitinyl-[acceptor protein]-L-lysine.</text>
        <dbReference type="EC" id="2.3.2.27"/>
    </reaction>
</comment>
<proteinExistence type="predicted"/>
<evidence type="ECO:0000259" key="14">
    <source>
        <dbReference type="PROSITE" id="PS50089"/>
    </source>
</evidence>
<dbReference type="EMBL" id="JBCGBO010000001">
    <property type="protein sequence ID" value="KAK9228837.1"/>
    <property type="molecule type" value="Genomic_DNA"/>
</dbReference>
<sequence length="705" mass="80358">MGRGWGFHLIPVPAPNKKLGKKNFMSLPRIRNWNLSRFPKYPFIRNAISDLFHAPVIVTFMDTMLLLYFHLCNLSPCTVDIDDQTTIHFFTPNHRKFNKPNLVIIHGYGGTSRWQFVHQVRPLSNRFNLYVPDLIFFGKSYSAGADRTEVFQAKCLVEGLKRLGVGRFSVYGISYGGIVAYHMAEMNPLEIDKVVIVSSAIGYTEEQKERQLTRIGRRISGFLVPESPQDLRFLVSLSMYRNDFLKWVPDFFFGQFINAMYKTHRKERLEMIEHLLTKDADPNIPILTQHEHQRDSRQVLLARPKPDVKSELPKMSLLEQHLASLYQLAVSFDGAVLGVALAYTAVRSFLDFRYTSNALGKVRNALQLKVSDLRDLLDEKQSQPSDQEQNSRLVIVRGQVEAKSAVDGINWKNLMYSNDILVSESGDKAVILEQRKAFLYNEWRDLFGWTPDIRAIFGRSLKTSEPSSLRTVPFILVEGDRWPLSDYIIVNMDGSRQPLPLTTAYQRLELANVSPFTFLQAMFGLKCPIGVLAEEKILPLGKDISAVGICNFKNGIPEIKSCKDLPYFLSEKTKDQMVVDLVNRSKILFWSGIVLGSLSIGILGYAIVRNWNRWKDRQQRMSRQLTETPSDDADSQIGSDEEVAGDIPDGQLCVVCLTRRRISAFNPCGHLVCCRRCAISVEREASPKCPVCRMTVRSSMRIYFS</sequence>
<dbReference type="EC" id="2.3.2.27" evidence="3"/>
<dbReference type="GO" id="GO:0061630">
    <property type="term" value="F:ubiquitin protein ligase activity"/>
    <property type="evidence" value="ECO:0007669"/>
    <property type="project" value="UniProtKB-EC"/>
</dbReference>
<keyword evidence="4" id="KW-0808">Transferase</keyword>
<comment type="caution">
    <text evidence="15">The sequence shown here is derived from an EMBL/GenBank/DDBJ whole genome shotgun (WGS) entry which is preliminary data.</text>
</comment>
<evidence type="ECO:0000313" key="16">
    <source>
        <dbReference type="Proteomes" id="UP001428341"/>
    </source>
</evidence>
<keyword evidence="10 13" id="KW-1133">Transmembrane helix</keyword>
<dbReference type="InterPro" id="IPR044247">
    <property type="entry name" value="SPL2-like"/>
</dbReference>
<keyword evidence="6" id="KW-0479">Metal-binding</keyword>
<name>A0AAP0QVN0_9ROSI</name>
<evidence type="ECO:0000256" key="6">
    <source>
        <dbReference type="ARBA" id="ARBA00022723"/>
    </source>
</evidence>
<dbReference type="Gene3D" id="3.30.40.10">
    <property type="entry name" value="Zinc/RING finger domain, C3HC4 (zinc finger)"/>
    <property type="match status" value="1"/>
</dbReference>
<organism evidence="15 16">
    <name type="scientific">Citrus x changshan-huyou</name>
    <dbReference type="NCBI Taxonomy" id="2935761"/>
    <lineage>
        <taxon>Eukaryota</taxon>
        <taxon>Viridiplantae</taxon>
        <taxon>Streptophyta</taxon>
        <taxon>Embryophyta</taxon>
        <taxon>Tracheophyta</taxon>
        <taxon>Spermatophyta</taxon>
        <taxon>Magnoliopsida</taxon>
        <taxon>eudicotyledons</taxon>
        <taxon>Gunneridae</taxon>
        <taxon>Pentapetalae</taxon>
        <taxon>rosids</taxon>
        <taxon>malvids</taxon>
        <taxon>Sapindales</taxon>
        <taxon>Rutaceae</taxon>
        <taxon>Aurantioideae</taxon>
        <taxon>Citrus</taxon>
    </lineage>
</organism>
<reference evidence="15 16" key="1">
    <citation type="submission" date="2024-05" db="EMBL/GenBank/DDBJ databases">
        <title>Haplotype-resolved chromosome-level genome assembly of Huyou (Citrus changshanensis).</title>
        <authorList>
            <person name="Miao C."/>
            <person name="Chen W."/>
            <person name="Wu Y."/>
            <person name="Wang L."/>
            <person name="Zhao S."/>
            <person name="Grierson D."/>
            <person name="Xu C."/>
            <person name="Chen K."/>
        </authorList>
    </citation>
    <scope>NUCLEOTIDE SEQUENCE [LARGE SCALE GENOMIC DNA]</scope>
    <source>
        <strain evidence="15">01-14</strain>
        <tissue evidence="15">Leaf</tissue>
    </source>
</reference>
<keyword evidence="9" id="KW-0862">Zinc</keyword>
<dbReference type="InterPro" id="IPR029058">
    <property type="entry name" value="AB_hydrolase_fold"/>
</dbReference>
<evidence type="ECO:0000256" key="13">
    <source>
        <dbReference type="SAM" id="Phobius"/>
    </source>
</evidence>
<dbReference type="PANTHER" id="PTHR47355">
    <property type="entry name" value="E3 UBIQUITIN-PROTEIN LIGASE SPL2"/>
    <property type="match status" value="1"/>
</dbReference>
<dbReference type="Pfam" id="PF00561">
    <property type="entry name" value="Abhydrolase_1"/>
    <property type="match status" value="1"/>
</dbReference>
<evidence type="ECO:0000256" key="7">
    <source>
        <dbReference type="ARBA" id="ARBA00022771"/>
    </source>
</evidence>
<dbReference type="InterPro" id="IPR000073">
    <property type="entry name" value="AB_hydrolase_1"/>
</dbReference>
<dbReference type="SUPFAM" id="SSF57850">
    <property type="entry name" value="RING/U-box"/>
    <property type="match status" value="1"/>
</dbReference>
<dbReference type="Proteomes" id="UP001428341">
    <property type="component" value="Unassembled WGS sequence"/>
</dbReference>
<dbReference type="CDD" id="cd23145">
    <property type="entry name" value="RING-HC_SPL2-like"/>
    <property type="match status" value="1"/>
</dbReference>
<evidence type="ECO:0000313" key="15">
    <source>
        <dbReference type="EMBL" id="KAK9228837.1"/>
    </source>
</evidence>
<keyword evidence="7 12" id="KW-0863">Zinc-finger</keyword>
<feature type="domain" description="RING-type" evidence="14">
    <location>
        <begin position="653"/>
        <end position="693"/>
    </location>
</feature>